<dbReference type="SUPFAM" id="SSF52980">
    <property type="entry name" value="Restriction endonuclease-like"/>
    <property type="match status" value="1"/>
</dbReference>
<dbReference type="InterPro" id="IPR011604">
    <property type="entry name" value="PDDEXK-like_dom_sf"/>
</dbReference>
<evidence type="ECO:0000313" key="2">
    <source>
        <dbReference type="EMBL" id="QHT20203.1"/>
    </source>
</evidence>
<evidence type="ECO:0000259" key="1">
    <source>
        <dbReference type="Pfam" id="PF12705"/>
    </source>
</evidence>
<dbReference type="EMBL" id="MN739677">
    <property type="protein sequence ID" value="QHT20203.1"/>
    <property type="molecule type" value="Genomic_DNA"/>
</dbReference>
<accession>A0A6C0DVA4</accession>
<proteinExistence type="predicted"/>
<dbReference type="InterPro" id="IPR038726">
    <property type="entry name" value="PDDEXK_AddAB-type"/>
</dbReference>
<organism evidence="2">
    <name type="scientific">viral metagenome</name>
    <dbReference type="NCBI Taxonomy" id="1070528"/>
    <lineage>
        <taxon>unclassified sequences</taxon>
        <taxon>metagenomes</taxon>
        <taxon>organismal metagenomes</taxon>
    </lineage>
</organism>
<dbReference type="Gene3D" id="3.90.320.10">
    <property type="match status" value="1"/>
</dbReference>
<feature type="domain" description="PD-(D/E)XK endonuclease-like" evidence="1">
    <location>
        <begin position="59"/>
        <end position="252"/>
    </location>
</feature>
<protein>
    <recommendedName>
        <fullName evidence="1">PD-(D/E)XK endonuclease-like domain-containing protein</fullName>
    </recommendedName>
</protein>
<dbReference type="AlphaFoldDB" id="A0A6C0DVA4"/>
<sequence>MPFQSWQHLSRKYAHPRDVHMRFHEPTHKYYVNGSCEGNISCTGFIHEFFGHFNPKEALTKMRRNPTKWAASKYFGKTDEEIIKEWNDNGKTASEAGTAMHLAIEQFLHGAPEQIAPETFNSIEWKYFMNFWSKCGPDLEPYRSEWEVFTDSITPVEGERKIKLCGSIDMVFRRKSDGKFVIYDWKRSKEIKANNPFSNGLPPLEHLEDTNYWHYTMQLNVYKWILEKYYGLEVADLYIVIIHPDNPSYRRMRLNIMENEVEDMIEARRRAVAAGCKVPVILPIPEVAEPLPEEKGKPLANFAFKF</sequence>
<reference evidence="2" key="1">
    <citation type="journal article" date="2020" name="Nature">
        <title>Giant virus diversity and host interactions through global metagenomics.</title>
        <authorList>
            <person name="Schulz F."/>
            <person name="Roux S."/>
            <person name="Paez-Espino D."/>
            <person name="Jungbluth S."/>
            <person name="Walsh D.A."/>
            <person name="Denef V.J."/>
            <person name="McMahon K.D."/>
            <person name="Konstantinidis K.T."/>
            <person name="Eloe-Fadrosh E.A."/>
            <person name="Kyrpides N.C."/>
            <person name="Woyke T."/>
        </authorList>
    </citation>
    <scope>NUCLEOTIDE SEQUENCE</scope>
    <source>
        <strain evidence="2">GVMAG-M-3300023174-60</strain>
    </source>
</reference>
<dbReference type="InterPro" id="IPR011335">
    <property type="entry name" value="Restrct_endonuc-II-like"/>
</dbReference>
<dbReference type="Pfam" id="PF12705">
    <property type="entry name" value="PDDEXK_1"/>
    <property type="match status" value="1"/>
</dbReference>
<name>A0A6C0DVA4_9ZZZZ</name>